<evidence type="ECO:0000313" key="2">
    <source>
        <dbReference type="Proteomes" id="UP001055879"/>
    </source>
</evidence>
<reference evidence="2" key="1">
    <citation type="journal article" date="2022" name="Mol. Ecol. Resour.">
        <title>The genomes of chicory, endive, great burdock and yacon provide insights into Asteraceae palaeo-polyploidization history and plant inulin production.</title>
        <authorList>
            <person name="Fan W."/>
            <person name="Wang S."/>
            <person name="Wang H."/>
            <person name="Wang A."/>
            <person name="Jiang F."/>
            <person name="Liu H."/>
            <person name="Zhao H."/>
            <person name="Xu D."/>
            <person name="Zhang Y."/>
        </authorList>
    </citation>
    <scope>NUCLEOTIDE SEQUENCE [LARGE SCALE GENOMIC DNA]</scope>
    <source>
        <strain evidence="2">cv. Niubang</strain>
    </source>
</reference>
<sequence length="152" mass="17520">MAIQKLLENLKDPNQIMMVIRALHRGAAKLANDPNGHHVLQYCLLHFDSDFNQNVFHPNGHQHLSGRNHNLSSPFQYEQNPCTSAAVSRSSPPPSWPEEMGWVRTKTVKKSSRLIIERYYKMTLDFHTNKKILEEVAIIPSKHLRNKMNGLK</sequence>
<accession>A0ACB9AYB7</accession>
<gene>
    <name evidence="1" type="ORF">L6452_22051</name>
</gene>
<organism evidence="1 2">
    <name type="scientific">Arctium lappa</name>
    <name type="common">Greater burdock</name>
    <name type="synonym">Lappa major</name>
    <dbReference type="NCBI Taxonomy" id="4217"/>
    <lineage>
        <taxon>Eukaryota</taxon>
        <taxon>Viridiplantae</taxon>
        <taxon>Streptophyta</taxon>
        <taxon>Embryophyta</taxon>
        <taxon>Tracheophyta</taxon>
        <taxon>Spermatophyta</taxon>
        <taxon>Magnoliopsida</taxon>
        <taxon>eudicotyledons</taxon>
        <taxon>Gunneridae</taxon>
        <taxon>Pentapetalae</taxon>
        <taxon>asterids</taxon>
        <taxon>campanulids</taxon>
        <taxon>Asterales</taxon>
        <taxon>Asteraceae</taxon>
        <taxon>Carduoideae</taxon>
        <taxon>Cardueae</taxon>
        <taxon>Arctiinae</taxon>
        <taxon>Arctium</taxon>
    </lineage>
</organism>
<name>A0ACB9AYB7_ARCLA</name>
<dbReference type="Proteomes" id="UP001055879">
    <property type="component" value="Linkage Group LG07"/>
</dbReference>
<protein>
    <submittedName>
        <fullName evidence="1">Uncharacterized protein</fullName>
    </submittedName>
</protein>
<keyword evidence="2" id="KW-1185">Reference proteome</keyword>
<reference evidence="1 2" key="2">
    <citation type="journal article" date="2022" name="Mol. Ecol. Resour.">
        <title>The genomes of chicory, endive, great burdock and yacon provide insights into Asteraceae paleo-polyploidization history and plant inulin production.</title>
        <authorList>
            <person name="Fan W."/>
            <person name="Wang S."/>
            <person name="Wang H."/>
            <person name="Wang A."/>
            <person name="Jiang F."/>
            <person name="Liu H."/>
            <person name="Zhao H."/>
            <person name="Xu D."/>
            <person name="Zhang Y."/>
        </authorList>
    </citation>
    <scope>NUCLEOTIDE SEQUENCE [LARGE SCALE GENOMIC DNA]</scope>
    <source>
        <strain evidence="2">cv. Niubang</strain>
    </source>
</reference>
<dbReference type="EMBL" id="CM042053">
    <property type="protein sequence ID" value="KAI3715084.1"/>
    <property type="molecule type" value="Genomic_DNA"/>
</dbReference>
<comment type="caution">
    <text evidence="1">The sequence shown here is derived from an EMBL/GenBank/DDBJ whole genome shotgun (WGS) entry which is preliminary data.</text>
</comment>
<proteinExistence type="predicted"/>
<evidence type="ECO:0000313" key="1">
    <source>
        <dbReference type="EMBL" id="KAI3715084.1"/>
    </source>
</evidence>